<accession>A0A517KW64</accession>
<protein>
    <recommendedName>
        <fullName evidence="1">N-acetyltransferase domain-containing protein</fullName>
    </recommendedName>
</protein>
<evidence type="ECO:0000259" key="1">
    <source>
        <dbReference type="PROSITE" id="PS51186"/>
    </source>
</evidence>
<dbReference type="CDD" id="cd04301">
    <property type="entry name" value="NAT_SF"/>
    <property type="match status" value="1"/>
</dbReference>
<dbReference type="AlphaFoldDB" id="A0A517KW64"/>
<organism evidence="2 3">
    <name type="scientific">Venturia effusa</name>
    <dbReference type="NCBI Taxonomy" id="50376"/>
    <lineage>
        <taxon>Eukaryota</taxon>
        <taxon>Fungi</taxon>
        <taxon>Dikarya</taxon>
        <taxon>Ascomycota</taxon>
        <taxon>Pezizomycotina</taxon>
        <taxon>Dothideomycetes</taxon>
        <taxon>Pleosporomycetidae</taxon>
        <taxon>Venturiales</taxon>
        <taxon>Venturiaceae</taxon>
        <taxon>Venturia</taxon>
    </lineage>
</organism>
<dbReference type="SUPFAM" id="SSF55729">
    <property type="entry name" value="Acyl-CoA N-acyltransferases (Nat)"/>
    <property type="match status" value="1"/>
</dbReference>
<reference evidence="2 3" key="1">
    <citation type="submission" date="2019-07" db="EMBL/GenBank/DDBJ databases">
        <title>Finished genome of Venturia effusa.</title>
        <authorList>
            <person name="Young C.A."/>
            <person name="Cox M.P."/>
            <person name="Ganley A.R.D."/>
            <person name="David W.J."/>
        </authorList>
    </citation>
    <scope>NUCLEOTIDE SEQUENCE [LARGE SCALE GENOMIC DNA]</scope>
    <source>
        <strain evidence="3">albino</strain>
    </source>
</reference>
<name>A0A517KW64_9PEZI</name>
<proteinExistence type="predicted"/>
<dbReference type="Gene3D" id="3.40.630.30">
    <property type="match status" value="1"/>
</dbReference>
<dbReference type="PANTHER" id="PTHR42791:SF14">
    <property type="entry name" value="N-ACETYLTRANSFERASE DOMAIN-CONTAINING PROTEIN"/>
    <property type="match status" value="1"/>
</dbReference>
<keyword evidence="3" id="KW-1185">Reference proteome</keyword>
<dbReference type="OrthoDB" id="2115692at2759"/>
<dbReference type="STRING" id="50376.A0A517KW64"/>
<dbReference type="Pfam" id="PF00583">
    <property type="entry name" value="Acetyltransf_1"/>
    <property type="match status" value="1"/>
</dbReference>
<dbReference type="GO" id="GO:0016747">
    <property type="term" value="F:acyltransferase activity, transferring groups other than amino-acyl groups"/>
    <property type="evidence" value="ECO:0007669"/>
    <property type="project" value="InterPro"/>
</dbReference>
<dbReference type="PANTHER" id="PTHR42791">
    <property type="entry name" value="GNAT FAMILY ACETYLTRANSFERASE"/>
    <property type="match status" value="1"/>
</dbReference>
<sequence>MSLQVTSLQDKDVEETLRIQYLAFRNTSGIGPLLSPNPVPSDEYVVSSSEKCRLAIKKNKGNHFATVTDPATNTVIASAHWEFTPAHASEKELEELSSKSPPPPDANADAWNDFFGYLGEQRRKFLGKTRMGFLHVISTHPDHHRRGAGGLLMKRYLDAVDEEGIEAYLEASEAGRPLYARYGFKPISEKTFDLEKYGGKGVERNTVMMRDRAGASEVRN</sequence>
<evidence type="ECO:0000313" key="3">
    <source>
        <dbReference type="Proteomes" id="UP000316270"/>
    </source>
</evidence>
<dbReference type="PROSITE" id="PS51186">
    <property type="entry name" value="GNAT"/>
    <property type="match status" value="1"/>
</dbReference>
<dbReference type="InterPro" id="IPR052523">
    <property type="entry name" value="Trichothecene_AcTrans"/>
</dbReference>
<dbReference type="InterPro" id="IPR016181">
    <property type="entry name" value="Acyl_CoA_acyltransferase"/>
</dbReference>
<evidence type="ECO:0000313" key="2">
    <source>
        <dbReference type="EMBL" id="QDS67632.1"/>
    </source>
</evidence>
<gene>
    <name evidence="2" type="ORF">FKW77_004467</name>
</gene>
<dbReference type="EMBL" id="CP042185">
    <property type="protein sequence ID" value="QDS67632.1"/>
    <property type="molecule type" value="Genomic_DNA"/>
</dbReference>
<feature type="domain" description="N-acetyltransferase" evidence="1">
    <location>
        <begin position="78"/>
        <end position="214"/>
    </location>
</feature>
<dbReference type="InterPro" id="IPR000182">
    <property type="entry name" value="GNAT_dom"/>
</dbReference>
<dbReference type="Proteomes" id="UP000316270">
    <property type="component" value="Chromosome 1"/>
</dbReference>